<reference evidence="4" key="1">
    <citation type="submission" date="2022-11" db="UniProtKB">
        <authorList>
            <consortium name="WormBaseParasite"/>
        </authorList>
    </citation>
    <scope>IDENTIFICATION</scope>
</reference>
<proteinExistence type="predicted"/>
<keyword evidence="2" id="KW-1133">Transmembrane helix</keyword>
<name>A0A915JF39_ROMCU</name>
<keyword evidence="2" id="KW-0472">Membrane</keyword>
<evidence type="ECO:0000256" key="2">
    <source>
        <dbReference type="SAM" id="Phobius"/>
    </source>
</evidence>
<sequence>MATMFRTRGRFFRRSVECRRMDGDFIGKNFAKIMHYAKIDIIYATPKGERSARRIDDSHQNFGCDDRRDRPDDHSRSCRSNYRSLLGNCSHNDEARNDCTPVTTSIHLIVHLVIRTVVITATDVFTSSSNHHAGIVAKISTTTVAIIIIIRSTATALLLVFTFEAVDRRTLLKVGASTRTPVAVTTNFVVVATIVRTAKTSLVISVFDDDASRVIVLLGLTLCVDVMVRDVNRRRNFGKFHFDEKSSQTK</sequence>
<organism evidence="3 4">
    <name type="scientific">Romanomermis culicivorax</name>
    <name type="common">Nematode worm</name>
    <dbReference type="NCBI Taxonomy" id="13658"/>
    <lineage>
        <taxon>Eukaryota</taxon>
        <taxon>Metazoa</taxon>
        <taxon>Ecdysozoa</taxon>
        <taxon>Nematoda</taxon>
        <taxon>Enoplea</taxon>
        <taxon>Dorylaimia</taxon>
        <taxon>Mermithida</taxon>
        <taxon>Mermithoidea</taxon>
        <taxon>Mermithidae</taxon>
        <taxon>Romanomermis</taxon>
    </lineage>
</organism>
<evidence type="ECO:0000313" key="3">
    <source>
        <dbReference type="Proteomes" id="UP000887565"/>
    </source>
</evidence>
<dbReference type="WBParaSite" id="nRc.2.0.1.t24809-RA">
    <property type="protein sequence ID" value="nRc.2.0.1.t24809-RA"/>
    <property type="gene ID" value="nRc.2.0.1.g24809"/>
</dbReference>
<feature type="transmembrane region" description="Helical" evidence="2">
    <location>
        <begin position="144"/>
        <end position="163"/>
    </location>
</feature>
<protein>
    <submittedName>
        <fullName evidence="4">Uncharacterized protein</fullName>
    </submittedName>
</protein>
<evidence type="ECO:0000313" key="4">
    <source>
        <dbReference type="WBParaSite" id="nRc.2.0.1.t24809-RA"/>
    </source>
</evidence>
<evidence type="ECO:0000256" key="1">
    <source>
        <dbReference type="SAM" id="MobiDB-lite"/>
    </source>
</evidence>
<dbReference type="AlphaFoldDB" id="A0A915JF39"/>
<keyword evidence="2" id="KW-0812">Transmembrane</keyword>
<feature type="region of interest" description="Disordered" evidence="1">
    <location>
        <begin position="50"/>
        <end position="75"/>
    </location>
</feature>
<dbReference type="Proteomes" id="UP000887565">
    <property type="component" value="Unplaced"/>
</dbReference>
<keyword evidence="3" id="KW-1185">Reference proteome</keyword>
<accession>A0A915JF39</accession>